<comment type="subcellular location">
    <subcellularLocation>
        <location evidence="1">Cell membrane</location>
        <topology evidence="1">Multi-pass membrane protein</topology>
    </subcellularLocation>
</comment>
<dbReference type="RefSeq" id="WP_091575463.1">
    <property type="nucleotide sequence ID" value="NZ_FLRH01000003.1"/>
</dbReference>
<evidence type="ECO:0000256" key="2">
    <source>
        <dbReference type="ARBA" id="ARBA00022448"/>
    </source>
</evidence>
<organism evidence="9 10">
    <name type="scientific">Micromonospora sediminicola</name>
    <dbReference type="NCBI Taxonomy" id="946078"/>
    <lineage>
        <taxon>Bacteria</taxon>
        <taxon>Bacillati</taxon>
        <taxon>Actinomycetota</taxon>
        <taxon>Actinomycetes</taxon>
        <taxon>Micromonosporales</taxon>
        <taxon>Micromonosporaceae</taxon>
        <taxon>Micromonospora</taxon>
    </lineage>
</organism>
<proteinExistence type="predicted"/>
<keyword evidence="6 7" id="KW-0472">Membrane</keyword>
<evidence type="ECO:0000256" key="6">
    <source>
        <dbReference type="ARBA" id="ARBA00023136"/>
    </source>
</evidence>
<feature type="transmembrane region" description="Helical" evidence="7">
    <location>
        <begin position="316"/>
        <end position="337"/>
    </location>
</feature>
<feature type="transmembrane region" description="Helical" evidence="7">
    <location>
        <begin position="262"/>
        <end position="281"/>
    </location>
</feature>
<evidence type="ECO:0000256" key="7">
    <source>
        <dbReference type="SAM" id="Phobius"/>
    </source>
</evidence>
<evidence type="ECO:0000256" key="5">
    <source>
        <dbReference type="ARBA" id="ARBA00022989"/>
    </source>
</evidence>
<dbReference type="Gene3D" id="1.20.1250.20">
    <property type="entry name" value="MFS general substrate transporter like domains"/>
    <property type="match status" value="1"/>
</dbReference>
<dbReference type="STRING" id="946078.GA0070622_4145"/>
<keyword evidence="3" id="KW-1003">Cell membrane</keyword>
<name>A0A1A9BD44_9ACTN</name>
<feature type="domain" description="Major facilitator superfamily (MFS) profile" evidence="8">
    <location>
        <begin position="13"/>
        <end position="407"/>
    </location>
</feature>
<feature type="transmembrane region" description="Helical" evidence="7">
    <location>
        <begin position="381"/>
        <end position="400"/>
    </location>
</feature>
<feature type="transmembrane region" description="Helical" evidence="7">
    <location>
        <begin position="293"/>
        <end position="310"/>
    </location>
</feature>
<keyword evidence="4 7" id="KW-0812">Transmembrane</keyword>
<keyword evidence="10" id="KW-1185">Reference proteome</keyword>
<feature type="transmembrane region" description="Helical" evidence="7">
    <location>
        <begin position="230"/>
        <end position="250"/>
    </location>
</feature>
<dbReference type="EMBL" id="FLRH01000003">
    <property type="protein sequence ID" value="SBT67093.1"/>
    <property type="molecule type" value="Genomic_DNA"/>
</dbReference>
<dbReference type="SUPFAM" id="SSF103473">
    <property type="entry name" value="MFS general substrate transporter"/>
    <property type="match status" value="1"/>
</dbReference>
<evidence type="ECO:0000256" key="4">
    <source>
        <dbReference type="ARBA" id="ARBA00022692"/>
    </source>
</evidence>
<evidence type="ECO:0000313" key="9">
    <source>
        <dbReference type="EMBL" id="SBT67093.1"/>
    </source>
</evidence>
<evidence type="ECO:0000256" key="3">
    <source>
        <dbReference type="ARBA" id="ARBA00022475"/>
    </source>
</evidence>
<dbReference type="GO" id="GO:0005886">
    <property type="term" value="C:plasma membrane"/>
    <property type="evidence" value="ECO:0007669"/>
    <property type="project" value="UniProtKB-SubCell"/>
</dbReference>
<feature type="transmembrane region" description="Helical" evidence="7">
    <location>
        <begin position="163"/>
        <end position="191"/>
    </location>
</feature>
<feature type="transmembrane region" description="Helical" evidence="7">
    <location>
        <begin position="91"/>
        <end position="114"/>
    </location>
</feature>
<feature type="transmembrane region" description="Helical" evidence="7">
    <location>
        <begin position="16"/>
        <end position="43"/>
    </location>
</feature>
<feature type="transmembrane region" description="Helical" evidence="7">
    <location>
        <begin position="49"/>
        <end position="71"/>
    </location>
</feature>
<reference evidence="10" key="1">
    <citation type="submission" date="2016-06" db="EMBL/GenBank/DDBJ databases">
        <authorList>
            <person name="Varghese N."/>
            <person name="Submissions Spin"/>
        </authorList>
    </citation>
    <scope>NUCLEOTIDE SEQUENCE [LARGE SCALE GENOMIC DNA]</scope>
    <source>
        <strain evidence="10">DSM 45794</strain>
    </source>
</reference>
<dbReference type="PANTHER" id="PTHR23513">
    <property type="entry name" value="INTEGRAL MEMBRANE EFFLUX PROTEIN-RELATED"/>
    <property type="match status" value="1"/>
</dbReference>
<keyword evidence="2" id="KW-0813">Transport</keyword>
<evidence type="ECO:0000313" key="10">
    <source>
        <dbReference type="Proteomes" id="UP000199558"/>
    </source>
</evidence>
<dbReference type="PANTHER" id="PTHR23513:SF6">
    <property type="entry name" value="MAJOR FACILITATOR SUPERFAMILY ASSOCIATED DOMAIN-CONTAINING PROTEIN"/>
    <property type="match status" value="1"/>
</dbReference>
<dbReference type="InterPro" id="IPR010290">
    <property type="entry name" value="TM_effector"/>
</dbReference>
<dbReference type="PROSITE" id="PS50850">
    <property type="entry name" value="MFS"/>
    <property type="match status" value="1"/>
</dbReference>
<dbReference type="AlphaFoldDB" id="A0A1A9BD44"/>
<dbReference type="InterPro" id="IPR036259">
    <property type="entry name" value="MFS_trans_sf"/>
</dbReference>
<keyword evidence="5 7" id="KW-1133">Transmembrane helix</keyword>
<evidence type="ECO:0000256" key="1">
    <source>
        <dbReference type="ARBA" id="ARBA00004651"/>
    </source>
</evidence>
<gene>
    <name evidence="9" type="ORF">GA0070622_4145</name>
</gene>
<dbReference type="InterPro" id="IPR020846">
    <property type="entry name" value="MFS_dom"/>
</dbReference>
<accession>A0A1A9BD44</accession>
<sequence>MTGTVPAGRLGRDFHLLWAASAVSNLGDGITLVAAPLLVASIAPDPAAVAAAALAPQLPWLLFALVSGAVVDRLDRRRLIAVVNAGRAAILGALAAAVLTGTATVPLICLAFFLTGVGETLVDTAAGALLPSVVSPERLEQANSRLSATFVVGNQFLAKPLGAYLFVGAAALPFGVDAATFGLAALLLAMLPRRPLGPAQPALPAAARRSLRAEIGEGLRSLWATPVLRTLAACIAVMNVAFCAAFAAFVLYARDRLGLDEIGYGLLLTASAVGGLAGSALTTRLRSRFGTPALLRAGLLVEVGLQVVLGTTREPLVAGAALAVWGAHAMVWGVLVVSLRQRLVPDRLRGRVNGAYALADLGGAALGTVAGGLLATATGSVLTPLWLAAALLAGLTAWAWPRLADAAAAAPPGPGGPPS</sequence>
<dbReference type="Proteomes" id="UP000199558">
    <property type="component" value="Unassembled WGS sequence"/>
</dbReference>
<feature type="transmembrane region" description="Helical" evidence="7">
    <location>
        <begin position="357"/>
        <end position="375"/>
    </location>
</feature>
<protein>
    <submittedName>
        <fullName evidence="9">Na+/melibiose symporter</fullName>
    </submittedName>
</protein>
<dbReference type="OrthoDB" id="145388at2"/>
<dbReference type="Pfam" id="PF05977">
    <property type="entry name" value="MFS_3"/>
    <property type="match status" value="1"/>
</dbReference>
<dbReference type="CDD" id="cd06173">
    <property type="entry name" value="MFS_MefA_like"/>
    <property type="match status" value="1"/>
</dbReference>
<evidence type="ECO:0000259" key="8">
    <source>
        <dbReference type="PROSITE" id="PS50850"/>
    </source>
</evidence>
<dbReference type="GO" id="GO:0022857">
    <property type="term" value="F:transmembrane transporter activity"/>
    <property type="evidence" value="ECO:0007669"/>
    <property type="project" value="InterPro"/>
</dbReference>